<evidence type="ECO:0000313" key="2">
    <source>
        <dbReference type="EMBL" id="GAA3808881.1"/>
    </source>
</evidence>
<comment type="caution">
    <text evidence="2">The sequence shown here is derived from an EMBL/GenBank/DDBJ whole genome shotgun (WGS) entry which is preliminary data.</text>
</comment>
<keyword evidence="1" id="KW-0732">Signal</keyword>
<dbReference type="Proteomes" id="UP001501009">
    <property type="component" value="Unassembled WGS sequence"/>
</dbReference>
<proteinExistence type="predicted"/>
<accession>A0ABP7I3Y8</accession>
<name>A0ABP7I3Y8_9ACTN</name>
<evidence type="ECO:0000256" key="1">
    <source>
        <dbReference type="SAM" id="SignalP"/>
    </source>
</evidence>
<dbReference type="RefSeq" id="WP_275772417.1">
    <property type="nucleotide sequence ID" value="NZ_BAABDE010000020.1"/>
</dbReference>
<feature type="signal peptide" evidence="1">
    <location>
        <begin position="1"/>
        <end position="32"/>
    </location>
</feature>
<evidence type="ECO:0008006" key="4">
    <source>
        <dbReference type="Google" id="ProtNLM"/>
    </source>
</evidence>
<dbReference type="EMBL" id="BAABDE010000020">
    <property type="protein sequence ID" value="GAA3808881.1"/>
    <property type="molecule type" value="Genomic_DNA"/>
</dbReference>
<sequence length="133" mass="14428">MSRSLRKRIAGALAVVALAGGSLTMASGEASAASTCNSPPLTGCVQIQNGTYNVRSVRLYVTEPNGHAWTRCLTGTTPLGHISYYPDVWFSGRDAVNTTAYTGGNCEGWSKTDNWHYRWVGPDQNQWWILSAS</sequence>
<organism evidence="2 3">
    <name type="scientific">Streptomyces coacervatus</name>
    <dbReference type="NCBI Taxonomy" id="647381"/>
    <lineage>
        <taxon>Bacteria</taxon>
        <taxon>Bacillati</taxon>
        <taxon>Actinomycetota</taxon>
        <taxon>Actinomycetes</taxon>
        <taxon>Kitasatosporales</taxon>
        <taxon>Streptomycetaceae</taxon>
        <taxon>Streptomyces</taxon>
    </lineage>
</organism>
<protein>
    <recommendedName>
        <fullName evidence="4">Secreted protein</fullName>
    </recommendedName>
</protein>
<keyword evidence="3" id="KW-1185">Reference proteome</keyword>
<gene>
    <name evidence="2" type="ORF">GCM10022403_048710</name>
</gene>
<evidence type="ECO:0000313" key="3">
    <source>
        <dbReference type="Proteomes" id="UP001501009"/>
    </source>
</evidence>
<feature type="chain" id="PRO_5045510593" description="Secreted protein" evidence="1">
    <location>
        <begin position="33"/>
        <end position="133"/>
    </location>
</feature>
<reference evidence="3" key="1">
    <citation type="journal article" date="2019" name="Int. J. Syst. Evol. Microbiol.">
        <title>The Global Catalogue of Microorganisms (GCM) 10K type strain sequencing project: providing services to taxonomists for standard genome sequencing and annotation.</title>
        <authorList>
            <consortium name="The Broad Institute Genomics Platform"/>
            <consortium name="The Broad Institute Genome Sequencing Center for Infectious Disease"/>
            <person name="Wu L."/>
            <person name="Ma J."/>
        </authorList>
    </citation>
    <scope>NUCLEOTIDE SEQUENCE [LARGE SCALE GENOMIC DNA]</scope>
    <source>
        <strain evidence="3">JCM 17138</strain>
    </source>
</reference>